<feature type="region of interest" description="Disordered" evidence="1">
    <location>
        <begin position="229"/>
        <end position="289"/>
    </location>
</feature>
<accession>A0A8S4NGC0</accession>
<sequence length="389" mass="42414">MTGTVILAATSSLYKIDHWDKYKTREIQELHRRQGYFKSLSRMHIEGHASNITTTRMVTDTSNPTPGPAPEEAYTDGAGLGVAIAVMVIIAVIVVFCVMLTKYKRRRRREAGHPSIPTVSGTMGSNVEGYRNYGEHIESGDIDMGHGNYRRQMLYSDRSSDSTLYYRDLPPMAIDSPPPNYFDVIKDENEAQSQSNNPSRNSSIPSTPPPSYNIISEADALEADVSADVSPNIPQGEMSADVSSNMPQGEMSADVSSNMPQGEMSADVSSNMPQGEVSADVSSNMPQGEVSADVTSNIPQVEMSADVTSNIPQADSTTQHNDSTQLNDSIQQNVSIEQNDQSQDDSIVERNNAINVDLHRDDVTIELQNQSEATYSPSANIQSEAGIQN</sequence>
<evidence type="ECO:0000256" key="2">
    <source>
        <dbReference type="SAM" id="Phobius"/>
    </source>
</evidence>
<keyword evidence="2" id="KW-1133">Transmembrane helix</keyword>
<protein>
    <submittedName>
        <fullName evidence="3">Uncharacterized protein</fullName>
    </submittedName>
</protein>
<feature type="region of interest" description="Disordered" evidence="1">
    <location>
        <begin position="189"/>
        <end position="214"/>
    </location>
</feature>
<reference evidence="3" key="1">
    <citation type="submission" date="2022-03" db="EMBL/GenBank/DDBJ databases">
        <authorList>
            <person name="Martin C."/>
        </authorList>
    </citation>
    <scope>NUCLEOTIDE SEQUENCE</scope>
</reference>
<dbReference type="AlphaFoldDB" id="A0A8S4NGC0"/>
<feature type="transmembrane region" description="Helical" evidence="2">
    <location>
        <begin position="78"/>
        <end position="100"/>
    </location>
</feature>
<keyword evidence="2" id="KW-0812">Transmembrane</keyword>
<evidence type="ECO:0000313" key="4">
    <source>
        <dbReference type="Proteomes" id="UP000749559"/>
    </source>
</evidence>
<proteinExistence type="predicted"/>
<keyword evidence="2" id="KW-0472">Membrane</keyword>
<gene>
    <name evidence="3" type="ORF">OFUS_LOCUS7144</name>
</gene>
<dbReference type="Proteomes" id="UP000749559">
    <property type="component" value="Unassembled WGS sequence"/>
</dbReference>
<dbReference type="EMBL" id="CAIIXF020000003">
    <property type="protein sequence ID" value="CAH1780450.1"/>
    <property type="molecule type" value="Genomic_DNA"/>
</dbReference>
<evidence type="ECO:0000256" key="1">
    <source>
        <dbReference type="SAM" id="MobiDB-lite"/>
    </source>
</evidence>
<comment type="caution">
    <text evidence="3">The sequence shown here is derived from an EMBL/GenBank/DDBJ whole genome shotgun (WGS) entry which is preliminary data.</text>
</comment>
<keyword evidence="4" id="KW-1185">Reference proteome</keyword>
<organism evidence="3 4">
    <name type="scientific">Owenia fusiformis</name>
    <name type="common">Polychaete worm</name>
    <dbReference type="NCBI Taxonomy" id="6347"/>
    <lineage>
        <taxon>Eukaryota</taxon>
        <taxon>Metazoa</taxon>
        <taxon>Spiralia</taxon>
        <taxon>Lophotrochozoa</taxon>
        <taxon>Annelida</taxon>
        <taxon>Polychaeta</taxon>
        <taxon>Sedentaria</taxon>
        <taxon>Canalipalpata</taxon>
        <taxon>Sabellida</taxon>
        <taxon>Oweniida</taxon>
        <taxon>Oweniidae</taxon>
        <taxon>Owenia</taxon>
    </lineage>
</organism>
<feature type="region of interest" description="Disordered" evidence="1">
    <location>
        <begin position="368"/>
        <end position="389"/>
    </location>
</feature>
<name>A0A8S4NGC0_OWEFU</name>
<feature type="compositionally biased region" description="Low complexity" evidence="1">
    <location>
        <begin position="193"/>
        <end position="205"/>
    </location>
</feature>
<evidence type="ECO:0000313" key="3">
    <source>
        <dbReference type="EMBL" id="CAH1780450.1"/>
    </source>
</evidence>